<feature type="region of interest" description="Disordered" evidence="1">
    <location>
        <begin position="309"/>
        <end position="366"/>
    </location>
</feature>
<sequence>MRAPDAGEPLPRRLCMRVLQRGFVLAFPEVTVGYFISQSLLFIILAFILGVIVGRLWKKAPEKPTEPPVADDPLERIEGVGPAMANALRAAGIRTFTQLAESDDDTKRNAIKAAGLSFAPSMVTWSRQARLLADGDEAAFAILTARLIAGRDTDQPTTRPAPKPAARAAGRPTGTSPTAPTSGAAPSTAPTSETTPSTAPTSGTTSSTAATSGAAPSTPSPVPAPADPSSWSAIPSPPEPSRPDTSSSARSTDPEAHAAGPRTMAGPDALSAGPDSFSVVSAPESVVETRTVAVLDRPEAATVTADIVRAEIAPESDVKESDVKKSEPETVAGSKKSAQKKSDSRKNDGKKGDRKKSGRGSEASAR</sequence>
<keyword evidence="2" id="KW-0472">Membrane</keyword>
<proteinExistence type="predicted"/>
<keyword evidence="2" id="KW-0812">Transmembrane</keyword>
<evidence type="ECO:0000256" key="1">
    <source>
        <dbReference type="SAM" id="MobiDB-lite"/>
    </source>
</evidence>
<evidence type="ECO:0000313" key="4">
    <source>
        <dbReference type="Proteomes" id="UP000612282"/>
    </source>
</evidence>
<organism evidence="3 4">
    <name type="scientific">Actinoplanes couchii</name>
    <dbReference type="NCBI Taxonomy" id="403638"/>
    <lineage>
        <taxon>Bacteria</taxon>
        <taxon>Bacillati</taxon>
        <taxon>Actinomycetota</taxon>
        <taxon>Actinomycetes</taxon>
        <taxon>Micromonosporales</taxon>
        <taxon>Micromonosporaceae</taxon>
        <taxon>Actinoplanes</taxon>
    </lineage>
</organism>
<comment type="caution">
    <text evidence="3">The sequence shown here is derived from an EMBL/GenBank/DDBJ whole genome shotgun (WGS) entry which is preliminary data.</text>
</comment>
<evidence type="ECO:0000256" key="2">
    <source>
        <dbReference type="SAM" id="Phobius"/>
    </source>
</evidence>
<dbReference type="EMBL" id="BOMG01000076">
    <property type="protein sequence ID" value="GID57696.1"/>
    <property type="molecule type" value="Genomic_DNA"/>
</dbReference>
<dbReference type="Proteomes" id="UP000612282">
    <property type="component" value="Unassembled WGS sequence"/>
</dbReference>
<dbReference type="Gene3D" id="1.10.150.20">
    <property type="entry name" value="5' to 3' exonuclease, C-terminal subdomain"/>
    <property type="match status" value="1"/>
</dbReference>
<accession>A0ABQ3XGS6</accession>
<reference evidence="3 4" key="1">
    <citation type="submission" date="2021-01" db="EMBL/GenBank/DDBJ databases">
        <title>Whole genome shotgun sequence of Actinoplanes couchii NBRC 106145.</title>
        <authorList>
            <person name="Komaki H."/>
            <person name="Tamura T."/>
        </authorList>
    </citation>
    <scope>NUCLEOTIDE SEQUENCE [LARGE SCALE GENOMIC DNA]</scope>
    <source>
        <strain evidence="3 4">NBRC 106145</strain>
    </source>
</reference>
<keyword evidence="4" id="KW-1185">Reference proteome</keyword>
<feature type="region of interest" description="Disordered" evidence="1">
    <location>
        <begin position="151"/>
        <end position="277"/>
    </location>
</feature>
<evidence type="ECO:0008006" key="5">
    <source>
        <dbReference type="Google" id="ProtNLM"/>
    </source>
</evidence>
<dbReference type="Pfam" id="PF14520">
    <property type="entry name" value="HHH_5"/>
    <property type="match status" value="1"/>
</dbReference>
<name>A0ABQ3XGS6_9ACTN</name>
<feature type="compositionally biased region" description="Basic and acidic residues" evidence="1">
    <location>
        <begin position="316"/>
        <end position="328"/>
    </location>
</feature>
<gene>
    <name evidence="3" type="ORF">Aco03nite_061000</name>
</gene>
<feature type="transmembrane region" description="Helical" evidence="2">
    <location>
        <begin position="32"/>
        <end position="53"/>
    </location>
</feature>
<keyword evidence="2" id="KW-1133">Transmembrane helix</keyword>
<feature type="compositionally biased region" description="Basic and acidic residues" evidence="1">
    <location>
        <begin position="340"/>
        <end position="351"/>
    </location>
</feature>
<feature type="compositionally biased region" description="Low complexity" evidence="1">
    <location>
        <begin position="156"/>
        <end position="217"/>
    </location>
</feature>
<evidence type="ECO:0000313" key="3">
    <source>
        <dbReference type="EMBL" id="GID57696.1"/>
    </source>
</evidence>
<protein>
    <recommendedName>
        <fullName evidence="5">Helix-hairpin-helix domain-containing protein</fullName>
    </recommendedName>
</protein>